<evidence type="ECO:0000256" key="1">
    <source>
        <dbReference type="SAM" id="MobiDB-lite"/>
    </source>
</evidence>
<proteinExistence type="predicted"/>
<dbReference type="Proteomes" id="UP000799766">
    <property type="component" value="Unassembled WGS sequence"/>
</dbReference>
<evidence type="ECO:0000313" key="2">
    <source>
        <dbReference type="EMBL" id="KAF2456696.1"/>
    </source>
</evidence>
<dbReference type="EMBL" id="MU001682">
    <property type="protein sequence ID" value="KAF2456696.1"/>
    <property type="molecule type" value="Genomic_DNA"/>
</dbReference>
<name>A0A6A6NY72_9PEZI</name>
<protein>
    <submittedName>
        <fullName evidence="2">Uncharacterized protein</fullName>
    </submittedName>
</protein>
<reference evidence="2" key="1">
    <citation type="journal article" date="2020" name="Stud. Mycol.">
        <title>101 Dothideomycetes genomes: a test case for predicting lifestyles and emergence of pathogens.</title>
        <authorList>
            <person name="Haridas S."/>
            <person name="Albert R."/>
            <person name="Binder M."/>
            <person name="Bloem J."/>
            <person name="Labutti K."/>
            <person name="Salamov A."/>
            <person name="Andreopoulos B."/>
            <person name="Baker S."/>
            <person name="Barry K."/>
            <person name="Bills G."/>
            <person name="Bluhm B."/>
            <person name="Cannon C."/>
            <person name="Castanera R."/>
            <person name="Culley D."/>
            <person name="Daum C."/>
            <person name="Ezra D."/>
            <person name="Gonzalez J."/>
            <person name="Henrissat B."/>
            <person name="Kuo A."/>
            <person name="Liang C."/>
            <person name="Lipzen A."/>
            <person name="Lutzoni F."/>
            <person name="Magnuson J."/>
            <person name="Mondo S."/>
            <person name="Nolan M."/>
            <person name="Ohm R."/>
            <person name="Pangilinan J."/>
            <person name="Park H.-J."/>
            <person name="Ramirez L."/>
            <person name="Alfaro M."/>
            <person name="Sun H."/>
            <person name="Tritt A."/>
            <person name="Yoshinaga Y."/>
            <person name="Zwiers L.-H."/>
            <person name="Turgeon B."/>
            <person name="Goodwin S."/>
            <person name="Spatafora J."/>
            <person name="Crous P."/>
            <person name="Grigoriev I."/>
        </authorList>
    </citation>
    <scope>NUCLEOTIDE SEQUENCE</scope>
    <source>
        <strain evidence="2">ATCC 16933</strain>
    </source>
</reference>
<keyword evidence="3" id="KW-1185">Reference proteome</keyword>
<organism evidence="2 3">
    <name type="scientific">Lineolata rhizophorae</name>
    <dbReference type="NCBI Taxonomy" id="578093"/>
    <lineage>
        <taxon>Eukaryota</taxon>
        <taxon>Fungi</taxon>
        <taxon>Dikarya</taxon>
        <taxon>Ascomycota</taxon>
        <taxon>Pezizomycotina</taxon>
        <taxon>Dothideomycetes</taxon>
        <taxon>Dothideomycetes incertae sedis</taxon>
        <taxon>Lineolatales</taxon>
        <taxon>Lineolataceae</taxon>
        <taxon>Lineolata</taxon>
    </lineage>
</organism>
<gene>
    <name evidence="2" type="ORF">BDY21DRAFT_40952</name>
</gene>
<accession>A0A6A6NY72</accession>
<sequence>MVPSANIADAALEHAPHQQVGGGNGAMVTVAVIHGWQSDATRQDQAVRGAATKSRLSTRPWAGAARKQERKTCWWTGKRLVGMVGRGEGKRKRESGCGSAGYLSDRRDVPALAGAARGCRAKKSQSGAVPACGGRLAGPAPGERLPDILWVEAARQRATKQGRPYLSGAFISPLL</sequence>
<dbReference type="AlphaFoldDB" id="A0A6A6NY72"/>
<evidence type="ECO:0000313" key="3">
    <source>
        <dbReference type="Proteomes" id="UP000799766"/>
    </source>
</evidence>
<feature type="region of interest" description="Disordered" evidence="1">
    <location>
        <begin position="40"/>
        <end position="63"/>
    </location>
</feature>